<accession>V4RP12</accession>
<dbReference type="eggNOG" id="ENOG5033CTB">
    <property type="taxonomic scope" value="Bacteria"/>
</dbReference>
<evidence type="ECO:0000313" key="2">
    <source>
        <dbReference type="Proteomes" id="UP000017819"/>
    </source>
</evidence>
<dbReference type="AlphaFoldDB" id="V4RP12"/>
<keyword evidence="2" id="KW-1185">Reference proteome</keyword>
<dbReference type="Proteomes" id="UP000017819">
    <property type="component" value="Unassembled WGS sequence"/>
</dbReference>
<comment type="caution">
    <text evidence="1">The sequence shown here is derived from an EMBL/GenBank/DDBJ whole genome shotgun (WGS) entry which is preliminary data.</text>
</comment>
<dbReference type="STRING" id="631454.N177_2228"/>
<proteinExistence type="predicted"/>
<protein>
    <submittedName>
        <fullName evidence="1">Uncharacterized protein</fullName>
    </submittedName>
</protein>
<dbReference type="EMBL" id="AWXZ01000029">
    <property type="protein sequence ID" value="ESR24905.1"/>
    <property type="molecule type" value="Genomic_DNA"/>
</dbReference>
<evidence type="ECO:0000313" key="1">
    <source>
        <dbReference type="EMBL" id="ESR24905.1"/>
    </source>
</evidence>
<name>V4RP12_9HYPH</name>
<dbReference type="RefSeq" id="WP_023432358.1">
    <property type="nucleotide sequence ID" value="NZ_AWXZ01000029.1"/>
</dbReference>
<reference evidence="1 2" key="1">
    <citation type="journal article" date="2014" name="Genome Announc.">
        <title>Draft Genome Sequence of Lutibaculum baratangense Strain AMV1T, Isolated from a Mud Volcano in Andamans, India.</title>
        <authorList>
            <person name="Singh A."/>
            <person name="Sreenivas A."/>
            <person name="Sathyanarayana Reddy G."/>
            <person name="Pinnaka A.K."/>
            <person name="Shivaji S."/>
        </authorList>
    </citation>
    <scope>NUCLEOTIDE SEQUENCE [LARGE SCALE GENOMIC DNA]</scope>
    <source>
        <strain evidence="1 2">AMV1</strain>
    </source>
</reference>
<organism evidence="1 2">
    <name type="scientific">Lutibaculum baratangense AMV1</name>
    <dbReference type="NCBI Taxonomy" id="631454"/>
    <lineage>
        <taxon>Bacteria</taxon>
        <taxon>Pseudomonadati</taxon>
        <taxon>Pseudomonadota</taxon>
        <taxon>Alphaproteobacteria</taxon>
        <taxon>Hyphomicrobiales</taxon>
        <taxon>Tepidamorphaceae</taxon>
        <taxon>Lutibaculum</taxon>
    </lineage>
</organism>
<gene>
    <name evidence="1" type="ORF">N177_2228</name>
</gene>
<sequence length="73" mass="7890">MTLTRSEVTEVLGPVGNTLAADIIATGATRQELLEAWMWVNSDEALVGEGRELPRGRVAQLADLLAPQDDEDL</sequence>
<dbReference type="OrthoDB" id="7870562at2"/>